<name>A0A9N9DN60_9GLOM</name>
<keyword evidence="2" id="KW-1185">Reference proteome</keyword>
<evidence type="ECO:0000313" key="1">
    <source>
        <dbReference type="EMBL" id="CAG8646224.1"/>
    </source>
</evidence>
<proteinExistence type="predicted"/>
<evidence type="ECO:0000313" key="2">
    <source>
        <dbReference type="Proteomes" id="UP000789739"/>
    </source>
</evidence>
<sequence length="71" mass="7872">MKQTCIEGFQKYEITLDDLLCKNSKTACNSNDDDDNYQCPANENRTNLRKAAITAFAALPVNGNGTQLIDE</sequence>
<comment type="caution">
    <text evidence="1">The sequence shown here is derived from an EMBL/GenBank/DDBJ whole genome shotgun (WGS) entry which is preliminary data.</text>
</comment>
<gene>
    <name evidence="1" type="ORF">PBRASI_LOCUS10041</name>
</gene>
<organism evidence="1 2">
    <name type="scientific">Paraglomus brasilianum</name>
    <dbReference type="NCBI Taxonomy" id="144538"/>
    <lineage>
        <taxon>Eukaryota</taxon>
        <taxon>Fungi</taxon>
        <taxon>Fungi incertae sedis</taxon>
        <taxon>Mucoromycota</taxon>
        <taxon>Glomeromycotina</taxon>
        <taxon>Glomeromycetes</taxon>
        <taxon>Paraglomerales</taxon>
        <taxon>Paraglomeraceae</taxon>
        <taxon>Paraglomus</taxon>
    </lineage>
</organism>
<dbReference type="EMBL" id="CAJVPI010002590">
    <property type="protein sequence ID" value="CAG8646224.1"/>
    <property type="molecule type" value="Genomic_DNA"/>
</dbReference>
<dbReference type="Proteomes" id="UP000789739">
    <property type="component" value="Unassembled WGS sequence"/>
</dbReference>
<accession>A0A9N9DN60</accession>
<feature type="non-terminal residue" evidence="1">
    <location>
        <position position="71"/>
    </location>
</feature>
<dbReference type="AlphaFoldDB" id="A0A9N9DN60"/>
<protein>
    <submittedName>
        <fullName evidence="1">9800_t:CDS:1</fullName>
    </submittedName>
</protein>
<reference evidence="1" key="1">
    <citation type="submission" date="2021-06" db="EMBL/GenBank/DDBJ databases">
        <authorList>
            <person name="Kallberg Y."/>
            <person name="Tangrot J."/>
            <person name="Rosling A."/>
        </authorList>
    </citation>
    <scope>NUCLEOTIDE SEQUENCE</scope>
    <source>
        <strain evidence="1">BR232B</strain>
    </source>
</reference>